<dbReference type="SUPFAM" id="SSF50891">
    <property type="entry name" value="Cyclophilin-like"/>
    <property type="match status" value="1"/>
</dbReference>
<reference evidence="5 6" key="1">
    <citation type="submission" date="2016-04" db="EMBL/GenBank/DDBJ databases">
        <title>Draft genome sequence of freshwater magnetotactic bacteria Magnetospirillum marisnigri SP-1 and Magnetospirillum moscoviense BB-1.</title>
        <authorList>
            <person name="Koziaeva V."/>
            <person name="Dziuba M.V."/>
            <person name="Ivanov T.M."/>
            <person name="Kuznetsov B."/>
            <person name="Grouzdev D.S."/>
        </authorList>
    </citation>
    <scope>NUCLEOTIDE SEQUENCE [LARGE SCALE GENOMIC DNA]</scope>
    <source>
        <strain evidence="5 6">SP-1</strain>
    </source>
</reference>
<dbReference type="InterPro" id="IPR003833">
    <property type="entry name" value="CT_C_D"/>
</dbReference>
<dbReference type="EMBL" id="LWQT01000043">
    <property type="protein sequence ID" value="OAN52745.1"/>
    <property type="molecule type" value="Genomic_DNA"/>
</dbReference>
<dbReference type="InterPro" id="IPR029000">
    <property type="entry name" value="Cyclophilin-like_dom_sf"/>
</dbReference>
<accession>A0A178MV43</accession>
<comment type="caution">
    <text evidence="5">The sequence shown here is derived from an EMBL/GenBank/DDBJ whole genome shotgun (WGS) entry which is preliminary data.</text>
</comment>
<dbReference type="Gene3D" id="2.40.100.10">
    <property type="entry name" value="Cyclophilin-like"/>
    <property type="match status" value="1"/>
</dbReference>
<name>A0A178MV43_9PROT</name>
<dbReference type="SMART" id="SM00796">
    <property type="entry name" value="AHS1"/>
    <property type="match status" value="1"/>
</dbReference>
<dbReference type="NCBIfam" id="TIGR00370">
    <property type="entry name" value="5-oxoprolinase subunit PxpB"/>
    <property type="match status" value="1"/>
</dbReference>
<dbReference type="Pfam" id="PF02682">
    <property type="entry name" value="CT_C_D"/>
    <property type="match status" value="1"/>
</dbReference>
<dbReference type="InterPro" id="IPR010016">
    <property type="entry name" value="PxpB"/>
</dbReference>
<protein>
    <recommendedName>
        <fullName evidence="4">Carboxyltransferase domain-containing protein</fullName>
    </recommendedName>
</protein>
<evidence type="ECO:0000259" key="4">
    <source>
        <dbReference type="SMART" id="SM00796"/>
    </source>
</evidence>
<organism evidence="5 6">
    <name type="scientific">Paramagnetospirillum marisnigri</name>
    <dbReference type="NCBI Taxonomy" id="1285242"/>
    <lineage>
        <taxon>Bacteria</taxon>
        <taxon>Pseudomonadati</taxon>
        <taxon>Pseudomonadota</taxon>
        <taxon>Alphaproteobacteria</taxon>
        <taxon>Rhodospirillales</taxon>
        <taxon>Magnetospirillaceae</taxon>
        <taxon>Paramagnetospirillum</taxon>
    </lineage>
</organism>
<proteinExistence type="predicted"/>
<evidence type="ECO:0000313" key="5">
    <source>
        <dbReference type="EMBL" id="OAN52745.1"/>
    </source>
</evidence>
<dbReference type="PANTHER" id="PTHR34698">
    <property type="entry name" value="5-OXOPROLINASE SUBUNIT B"/>
    <property type="match status" value="1"/>
</dbReference>
<dbReference type="AlphaFoldDB" id="A0A178MV43"/>
<dbReference type="RefSeq" id="WP_068490808.1">
    <property type="nucleotide sequence ID" value="NZ_LWQT01000043.1"/>
</dbReference>
<evidence type="ECO:0000313" key="6">
    <source>
        <dbReference type="Proteomes" id="UP000078428"/>
    </source>
</evidence>
<keyword evidence="3" id="KW-0067">ATP-binding</keyword>
<dbReference type="GO" id="GO:0005524">
    <property type="term" value="F:ATP binding"/>
    <property type="evidence" value="ECO:0007669"/>
    <property type="project" value="UniProtKB-KW"/>
</dbReference>
<dbReference type="PANTHER" id="PTHR34698:SF2">
    <property type="entry name" value="5-OXOPROLINASE SUBUNIT B"/>
    <property type="match status" value="1"/>
</dbReference>
<dbReference type="STRING" id="1285242.A6A04_15715"/>
<keyword evidence="2" id="KW-0378">Hydrolase</keyword>
<keyword evidence="6" id="KW-1185">Reference proteome</keyword>
<dbReference type="OrthoDB" id="9778567at2"/>
<evidence type="ECO:0000256" key="3">
    <source>
        <dbReference type="ARBA" id="ARBA00022840"/>
    </source>
</evidence>
<evidence type="ECO:0000256" key="1">
    <source>
        <dbReference type="ARBA" id="ARBA00022741"/>
    </source>
</evidence>
<feature type="domain" description="Carboxyltransferase" evidence="4">
    <location>
        <begin position="1"/>
        <end position="194"/>
    </location>
</feature>
<gene>
    <name evidence="5" type="ORF">A6A04_15715</name>
</gene>
<evidence type="ECO:0000256" key="2">
    <source>
        <dbReference type="ARBA" id="ARBA00022801"/>
    </source>
</evidence>
<keyword evidence="1" id="KW-0547">Nucleotide-binding</keyword>
<dbReference type="Gene3D" id="3.30.1360.40">
    <property type="match status" value="1"/>
</dbReference>
<sequence length="205" mass="21790">MRISDVGDAAFSVDCTAGPVPAVLAAVLGRAGGVRGLVEVVPGLDSVLIRFDPLATCRAEVEAWVVERLGQAEGLAEAEGRLWRIPVTYDGPDLDAVAMACGLTPARVVELHSGTVFRVRLLGFQPGFAYLGTLPPELRLPRRAEPRLKVPAGSVAMADDMSAVYPWDSPGGWHLLGRADIALFDAERDPPALLAAGDRVEFVPR</sequence>
<dbReference type="GO" id="GO:0016787">
    <property type="term" value="F:hydrolase activity"/>
    <property type="evidence" value="ECO:0007669"/>
    <property type="project" value="UniProtKB-KW"/>
</dbReference>
<dbReference type="SUPFAM" id="SSF160467">
    <property type="entry name" value="PH0987 N-terminal domain-like"/>
    <property type="match status" value="1"/>
</dbReference>
<dbReference type="Proteomes" id="UP000078428">
    <property type="component" value="Unassembled WGS sequence"/>
</dbReference>